<dbReference type="InParanoid" id="A0A4Q1BQY1"/>
<proteinExistence type="predicted"/>
<gene>
    <name evidence="2" type="ORF">M231_02414</name>
</gene>
<feature type="region of interest" description="Disordered" evidence="1">
    <location>
        <begin position="357"/>
        <end position="394"/>
    </location>
</feature>
<evidence type="ECO:0000313" key="3">
    <source>
        <dbReference type="Proteomes" id="UP000289152"/>
    </source>
</evidence>
<dbReference type="EMBL" id="SDIL01000020">
    <property type="protein sequence ID" value="RXK40300.1"/>
    <property type="molecule type" value="Genomic_DNA"/>
</dbReference>
<feature type="compositionally biased region" description="Low complexity" evidence="1">
    <location>
        <begin position="12"/>
        <end position="28"/>
    </location>
</feature>
<accession>A0A4Q1BQY1</accession>
<comment type="caution">
    <text evidence="2">The sequence shown here is derived from an EMBL/GenBank/DDBJ whole genome shotgun (WGS) entry which is preliminary data.</text>
</comment>
<evidence type="ECO:0000256" key="1">
    <source>
        <dbReference type="SAM" id="MobiDB-lite"/>
    </source>
</evidence>
<keyword evidence="3" id="KW-1185">Reference proteome</keyword>
<dbReference type="AlphaFoldDB" id="A0A4Q1BQY1"/>
<protein>
    <submittedName>
        <fullName evidence="2">Uncharacterized protein</fullName>
    </submittedName>
</protein>
<organism evidence="2 3">
    <name type="scientific">Tremella mesenterica</name>
    <name type="common">Jelly fungus</name>
    <dbReference type="NCBI Taxonomy" id="5217"/>
    <lineage>
        <taxon>Eukaryota</taxon>
        <taxon>Fungi</taxon>
        <taxon>Dikarya</taxon>
        <taxon>Basidiomycota</taxon>
        <taxon>Agaricomycotina</taxon>
        <taxon>Tremellomycetes</taxon>
        <taxon>Tremellales</taxon>
        <taxon>Tremellaceae</taxon>
        <taxon>Tremella</taxon>
    </lineage>
</organism>
<name>A0A4Q1BQY1_TREME</name>
<feature type="compositionally biased region" description="Low complexity" evidence="1">
    <location>
        <begin position="374"/>
        <end position="387"/>
    </location>
</feature>
<feature type="region of interest" description="Disordered" evidence="1">
    <location>
        <begin position="101"/>
        <end position="120"/>
    </location>
</feature>
<dbReference type="Proteomes" id="UP000289152">
    <property type="component" value="Unassembled WGS sequence"/>
</dbReference>
<dbReference type="VEuPathDB" id="FungiDB:TREMEDRAFT_58643"/>
<feature type="region of interest" description="Disordered" evidence="1">
    <location>
        <begin position="1"/>
        <end position="28"/>
    </location>
</feature>
<reference evidence="2 3" key="1">
    <citation type="submission" date="2016-06" db="EMBL/GenBank/DDBJ databases">
        <title>Evolution of pathogenesis and genome organization in the Tremellales.</title>
        <authorList>
            <person name="Cuomo C."/>
            <person name="Litvintseva A."/>
            <person name="Heitman J."/>
            <person name="Chen Y."/>
            <person name="Sun S."/>
            <person name="Springer D."/>
            <person name="Dromer F."/>
            <person name="Young S."/>
            <person name="Zeng Q."/>
            <person name="Chapman S."/>
            <person name="Gujja S."/>
            <person name="Saif S."/>
            <person name="Birren B."/>
        </authorList>
    </citation>
    <scope>NUCLEOTIDE SEQUENCE [LARGE SCALE GENOMIC DNA]</scope>
    <source>
        <strain evidence="2 3">ATCC 28783</strain>
    </source>
</reference>
<evidence type="ECO:0000313" key="2">
    <source>
        <dbReference type="EMBL" id="RXK40300.1"/>
    </source>
</evidence>
<sequence length="421" mass="47310">MNPSTARHVVKSGRSPRTSRSQQTSNRSVIPNEVTDCFTYNANASVELALRILSLNTVYTDPVRHDMVIELSREFKERQGKPMNPTDTSRLVEPFQDMGLTAPSLSQTEGGGRASRRSSRKITTLTTNTVDHVQEEMIKSNYSVLHARADGADIPWNVMVKQLTSTARWTDRRNEADVSTINATRLNSQNLTACLSEWESGKGEKRRQHLTLAREMTFGLGAKLRENLYKTYEYTGWNSEYTIVTTVPPLKEELEAFKYVPFLQRFEDLNDTEAASDVDQEEEREVESMVLEPARSTFVPSKGQSHFQQDIDNIYGHTQYNQQEDAEMSIPIGEARGYSHMSPENYTSVTSGFTGSANMGILSDNEGGDNSLYSSTQQSQPGPSSGGVLQFNSPPMDTARRVWLDILAKSEQTRLEEQARH</sequence>